<organism evidence="4 5">
    <name type="scientific">Lepraria neglecta</name>
    <dbReference type="NCBI Taxonomy" id="209136"/>
    <lineage>
        <taxon>Eukaryota</taxon>
        <taxon>Fungi</taxon>
        <taxon>Dikarya</taxon>
        <taxon>Ascomycota</taxon>
        <taxon>Pezizomycotina</taxon>
        <taxon>Lecanoromycetes</taxon>
        <taxon>OSLEUM clade</taxon>
        <taxon>Lecanoromycetidae</taxon>
        <taxon>Lecanorales</taxon>
        <taxon>Lecanorineae</taxon>
        <taxon>Stereocaulaceae</taxon>
        <taxon>Lepraria</taxon>
    </lineage>
</organism>
<keyword evidence="5" id="KW-1185">Reference proteome</keyword>
<protein>
    <recommendedName>
        <fullName evidence="3">NmrA-like domain-containing protein</fullName>
    </recommendedName>
</protein>
<dbReference type="AlphaFoldDB" id="A0AAD9ZGG5"/>
<dbReference type="Gene3D" id="3.90.25.10">
    <property type="entry name" value="UDP-galactose 4-epimerase, domain 1"/>
    <property type="match status" value="1"/>
</dbReference>
<dbReference type="Proteomes" id="UP001276659">
    <property type="component" value="Unassembled WGS sequence"/>
</dbReference>
<comment type="caution">
    <text evidence="4">The sequence shown here is derived from an EMBL/GenBank/DDBJ whole genome shotgun (WGS) entry which is preliminary data.</text>
</comment>
<dbReference type="PANTHER" id="PTHR47706">
    <property type="entry name" value="NMRA-LIKE FAMILY PROTEIN"/>
    <property type="match status" value="1"/>
</dbReference>
<feature type="domain" description="NmrA-like" evidence="3">
    <location>
        <begin position="5"/>
        <end position="148"/>
    </location>
</feature>
<dbReference type="SUPFAM" id="SSF51735">
    <property type="entry name" value="NAD(P)-binding Rossmann-fold domains"/>
    <property type="match status" value="1"/>
</dbReference>
<name>A0AAD9ZGG5_9LECA</name>
<dbReference type="InterPro" id="IPR008030">
    <property type="entry name" value="NmrA-like"/>
</dbReference>
<evidence type="ECO:0000259" key="3">
    <source>
        <dbReference type="Pfam" id="PF05368"/>
    </source>
</evidence>
<dbReference type="PANTHER" id="PTHR47706:SF9">
    <property type="entry name" value="NMRA-LIKE DOMAIN-CONTAINING PROTEIN-RELATED"/>
    <property type="match status" value="1"/>
</dbReference>
<dbReference type="EMBL" id="JASNWA010000003">
    <property type="protein sequence ID" value="KAK3178429.1"/>
    <property type="molecule type" value="Genomic_DNA"/>
</dbReference>
<dbReference type="Gene3D" id="3.40.50.720">
    <property type="entry name" value="NAD(P)-binding Rossmann-like Domain"/>
    <property type="match status" value="1"/>
</dbReference>
<sequence>MAPITEIETHKKIIDAAIKAGVKRLILSDFGTNVPELQTTEPVPIYQGKVKIREYMERREDAGLTWTGVVVRAFFDWFAFQVAVVATTIFDSSDTLTNFTLLSTVGKATSAILEKPAETANRYVFINSFRTTQNHVLATLKKATGEEWKMKKTIC</sequence>
<keyword evidence="1" id="KW-0521">NADP</keyword>
<evidence type="ECO:0000256" key="1">
    <source>
        <dbReference type="ARBA" id="ARBA00022857"/>
    </source>
</evidence>
<proteinExistence type="predicted"/>
<reference evidence="4" key="1">
    <citation type="submission" date="2022-11" db="EMBL/GenBank/DDBJ databases">
        <title>Chromosomal genome sequence assembly and mating type (MAT) locus characterization of the leprose asexual lichenized fungus Lepraria neglecta (Nyl.) Erichsen.</title>
        <authorList>
            <person name="Allen J.L."/>
            <person name="Pfeffer B."/>
        </authorList>
    </citation>
    <scope>NUCLEOTIDE SEQUENCE</scope>
    <source>
        <strain evidence="4">Allen 5258</strain>
    </source>
</reference>
<evidence type="ECO:0000256" key="2">
    <source>
        <dbReference type="ARBA" id="ARBA00023002"/>
    </source>
</evidence>
<dbReference type="Pfam" id="PF05368">
    <property type="entry name" value="NmrA"/>
    <property type="match status" value="1"/>
</dbReference>
<evidence type="ECO:0000313" key="4">
    <source>
        <dbReference type="EMBL" id="KAK3178429.1"/>
    </source>
</evidence>
<dbReference type="GO" id="GO:0016491">
    <property type="term" value="F:oxidoreductase activity"/>
    <property type="evidence" value="ECO:0007669"/>
    <property type="project" value="UniProtKB-KW"/>
</dbReference>
<accession>A0AAD9ZGG5</accession>
<gene>
    <name evidence="4" type="ORF">OEA41_000564</name>
</gene>
<dbReference type="InterPro" id="IPR051609">
    <property type="entry name" value="NmrA/Isoflavone_reductase-like"/>
</dbReference>
<dbReference type="InterPro" id="IPR036291">
    <property type="entry name" value="NAD(P)-bd_dom_sf"/>
</dbReference>
<keyword evidence="2" id="KW-0560">Oxidoreductase</keyword>
<evidence type="ECO:0000313" key="5">
    <source>
        <dbReference type="Proteomes" id="UP001276659"/>
    </source>
</evidence>